<dbReference type="Proteomes" id="UP001218188">
    <property type="component" value="Unassembled WGS sequence"/>
</dbReference>
<comment type="caution">
    <text evidence="1">The sequence shown here is derived from an EMBL/GenBank/DDBJ whole genome shotgun (WGS) entry which is preliminary data.</text>
</comment>
<organism evidence="1 2">
    <name type="scientific">Mycena alexandri</name>
    <dbReference type="NCBI Taxonomy" id="1745969"/>
    <lineage>
        <taxon>Eukaryota</taxon>
        <taxon>Fungi</taxon>
        <taxon>Dikarya</taxon>
        <taxon>Basidiomycota</taxon>
        <taxon>Agaricomycotina</taxon>
        <taxon>Agaricomycetes</taxon>
        <taxon>Agaricomycetidae</taxon>
        <taxon>Agaricales</taxon>
        <taxon>Marasmiineae</taxon>
        <taxon>Mycenaceae</taxon>
        <taxon>Mycena</taxon>
    </lineage>
</organism>
<reference evidence="1" key="1">
    <citation type="submission" date="2023-03" db="EMBL/GenBank/DDBJ databases">
        <title>Massive genome expansion in bonnet fungi (Mycena s.s.) driven by repeated elements and novel gene families across ecological guilds.</title>
        <authorList>
            <consortium name="Lawrence Berkeley National Laboratory"/>
            <person name="Harder C.B."/>
            <person name="Miyauchi S."/>
            <person name="Viragh M."/>
            <person name="Kuo A."/>
            <person name="Thoen E."/>
            <person name="Andreopoulos B."/>
            <person name="Lu D."/>
            <person name="Skrede I."/>
            <person name="Drula E."/>
            <person name="Henrissat B."/>
            <person name="Morin E."/>
            <person name="Kohler A."/>
            <person name="Barry K."/>
            <person name="LaButti K."/>
            <person name="Morin E."/>
            <person name="Salamov A."/>
            <person name="Lipzen A."/>
            <person name="Mereny Z."/>
            <person name="Hegedus B."/>
            <person name="Baldrian P."/>
            <person name="Stursova M."/>
            <person name="Weitz H."/>
            <person name="Taylor A."/>
            <person name="Grigoriev I.V."/>
            <person name="Nagy L.G."/>
            <person name="Martin F."/>
            <person name="Kauserud H."/>
        </authorList>
    </citation>
    <scope>NUCLEOTIDE SEQUENCE</scope>
    <source>
        <strain evidence="1">CBHHK200</strain>
    </source>
</reference>
<keyword evidence="2" id="KW-1185">Reference proteome</keyword>
<sequence length="119" mass="12718">MVNFMQNITALAGSATLCRIFDFKNQVINLSGDFAANGTAIISYPETPGAPNEEWYIVPQAAAGTFTIESFVQPNFSISYAGVTEEPFGPSALHSQAIASSVFATVFRMESVGTSQQVK</sequence>
<name>A0AAD6WTH2_9AGAR</name>
<evidence type="ECO:0000313" key="2">
    <source>
        <dbReference type="Proteomes" id="UP001218188"/>
    </source>
</evidence>
<dbReference type="Gene3D" id="2.80.10.50">
    <property type="match status" value="1"/>
</dbReference>
<accession>A0AAD6WTH2</accession>
<protein>
    <submittedName>
        <fullName evidence="1">Uncharacterized protein</fullName>
    </submittedName>
</protein>
<proteinExistence type="predicted"/>
<gene>
    <name evidence="1" type="ORF">C8F04DRAFT_1190370</name>
</gene>
<evidence type="ECO:0000313" key="1">
    <source>
        <dbReference type="EMBL" id="KAJ7026558.1"/>
    </source>
</evidence>
<dbReference type="EMBL" id="JARJCM010000136">
    <property type="protein sequence ID" value="KAJ7026558.1"/>
    <property type="molecule type" value="Genomic_DNA"/>
</dbReference>
<dbReference type="AlphaFoldDB" id="A0AAD6WTH2"/>